<dbReference type="InterPro" id="IPR005936">
    <property type="entry name" value="FtsH"/>
</dbReference>
<evidence type="ECO:0000256" key="9">
    <source>
        <dbReference type="ARBA" id="ARBA00022833"/>
    </source>
</evidence>
<dbReference type="Pfam" id="PF17862">
    <property type="entry name" value="AAA_lid_3"/>
    <property type="match status" value="1"/>
</dbReference>
<evidence type="ECO:0000259" key="17">
    <source>
        <dbReference type="SMART" id="SM00382"/>
    </source>
</evidence>
<feature type="binding site" evidence="15">
    <location>
        <position position="413"/>
    </location>
    <ligand>
        <name>Zn(2+)</name>
        <dbReference type="ChEBI" id="CHEBI:29105"/>
        <note>catalytic</note>
    </ligand>
</feature>
<gene>
    <name evidence="15 18" type="primary">ftsH</name>
    <name evidence="18" type="ORF">IAB28_06895</name>
</gene>
<dbReference type="PANTHER" id="PTHR23076">
    <property type="entry name" value="METALLOPROTEASE M41 FTSH"/>
    <property type="match status" value="1"/>
</dbReference>
<dbReference type="SUPFAM" id="SSF52540">
    <property type="entry name" value="P-loop containing nucleoside triphosphate hydrolases"/>
    <property type="match status" value="1"/>
</dbReference>
<comment type="subcellular location">
    <subcellularLocation>
        <location evidence="15">Cell membrane</location>
        <topology evidence="15">Multi-pass membrane protein</topology>
        <orientation evidence="15">Cytoplasmic side</orientation>
    </subcellularLocation>
    <subcellularLocation>
        <location evidence="1">Membrane</location>
    </subcellularLocation>
</comment>
<feature type="active site" evidence="15">
    <location>
        <position position="410"/>
    </location>
</feature>
<dbReference type="Gene3D" id="3.40.50.300">
    <property type="entry name" value="P-loop containing nucleotide triphosphate hydrolases"/>
    <property type="match status" value="1"/>
</dbReference>
<dbReference type="Gene3D" id="1.20.58.760">
    <property type="entry name" value="Peptidase M41"/>
    <property type="match status" value="1"/>
</dbReference>
<keyword evidence="12 15" id="KW-0482">Metalloprotease</keyword>
<keyword evidence="11 15" id="KW-1133">Transmembrane helix</keyword>
<dbReference type="InterPro" id="IPR041569">
    <property type="entry name" value="AAA_lid_3"/>
</dbReference>
<protein>
    <recommendedName>
        <fullName evidence="15">ATP-dependent zinc metalloprotease FtsH</fullName>
        <ecNumber evidence="15">3.4.24.-</ecNumber>
    </recommendedName>
</protein>
<dbReference type="AlphaFoldDB" id="A0A9D1A4U7"/>
<evidence type="ECO:0000256" key="10">
    <source>
        <dbReference type="ARBA" id="ARBA00022840"/>
    </source>
</evidence>
<accession>A0A9D1A4U7</accession>
<evidence type="ECO:0000256" key="14">
    <source>
        <dbReference type="ARBA" id="ARBA00061570"/>
    </source>
</evidence>
<dbReference type="Gene3D" id="1.10.8.60">
    <property type="match status" value="1"/>
</dbReference>
<reference evidence="18" key="2">
    <citation type="journal article" date="2021" name="PeerJ">
        <title>Extensive microbial diversity within the chicken gut microbiome revealed by metagenomics and culture.</title>
        <authorList>
            <person name="Gilroy R."/>
            <person name="Ravi A."/>
            <person name="Getino M."/>
            <person name="Pursley I."/>
            <person name="Horton D.L."/>
            <person name="Alikhan N.F."/>
            <person name="Baker D."/>
            <person name="Gharbi K."/>
            <person name="Hall N."/>
            <person name="Watson M."/>
            <person name="Adriaenssens E.M."/>
            <person name="Foster-Nyarko E."/>
            <person name="Jarju S."/>
            <person name="Secka A."/>
            <person name="Antonio M."/>
            <person name="Oren A."/>
            <person name="Chaudhuri R.R."/>
            <person name="La Ragione R."/>
            <person name="Hildebrand F."/>
            <person name="Pallen M.J."/>
        </authorList>
    </citation>
    <scope>NUCLEOTIDE SEQUENCE</scope>
    <source>
        <strain evidence="18">CHK180-2868</strain>
    </source>
</reference>
<dbReference type="SUPFAM" id="SSF140990">
    <property type="entry name" value="FtsH protease domain-like"/>
    <property type="match status" value="1"/>
</dbReference>
<dbReference type="PROSITE" id="PS00674">
    <property type="entry name" value="AAA"/>
    <property type="match status" value="1"/>
</dbReference>
<keyword evidence="9 15" id="KW-0862">Zinc</keyword>
<keyword evidence="10 15" id="KW-0067">ATP-binding</keyword>
<comment type="caution">
    <text evidence="15">Lacks conserved residue(s) required for the propagation of feature annotation.</text>
</comment>
<dbReference type="GO" id="GO:0030163">
    <property type="term" value="P:protein catabolic process"/>
    <property type="evidence" value="ECO:0007669"/>
    <property type="project" value="UniProtKB-UniRule"/>
</dbReference>
<feature type="transmembrane region" description="Helical" evidence="15">
    <location>
        <begin position="92"/>
        <end position="113"/>
    </location>
</feature>
<dbReference type="FunFam" id="1.10.8.60:FF:000001">
    <property type="entry name" value="ATP-dependent zinc metalloprotease FtsH"/>
    <property type="match status" value="1"/>
</dbReference>
<proteinExistence type="inferred from homology"/>
<keyword evidence="6 15" id="KW-0479">Metal-binding</keyword>
<dbReference type="InterPro" id="IPR037219">
    <property type="entry name" value="Peptidase_M41-like"/>
</dbReference>
<evidence type="ECO:0000256" key="2">
    <source>
        <dbReference type="ARBA" id="ARBA00010044"/>
    </source>
</evidence>
<dbReference type="GO" id="GO:0005886">
    <property type="term" value="C:plasma membrane"/>
    <property type="evidence" value="ECO:0007669"/>
    <property type="project" value="UniProtKB-SubCell"/>
</dbReference>
<feature type="binding site" evidence="15">
    <location>
        <position position="409"/>
    </location>
    <ligand>
        <name>Zn(2+)</name>
        <dbReference type="ChEBI" id="CHEBI:29105"/>
        <note>catalytic</note>
    </ligand>
</feature>
<feature type="domain" description="AAA+ ATPase" evidence="17">
    <location>
        <begin position="179"/>
        <end position="318"/>
    </location>
</feature>
<dbReference type="PANTHER" id="PTHR23076:SF113">
    <property type="entry name" value="ATP-DEPENDENT ZINC METALLOPROTEASE FTSH 1, CHLOROPLASTIC-RELATED"/>
    <property type="match status" value="1"/>
</dbReference>
<sequence length="596" mass="65276">MVLILLASSLTQQTGLFGDEMTHQEFMVAVENDAIEFVQINQNQQPPTGSLEIWLRDGDKTVVAVSDVTEMETLFNENGIDYTMENVPQDNYLVSIILPVAISAVVIMFMFMYMNAKVSSGGGGNAKMMNFGKSRARMSRTNSVNFSKVAGLEEEKEELEEIVDFLKNPKKYTDVGARIPKGVLLVGPPGTGKTLLAKAVAGEAGVPFFSISGSDFVEMFVGVGASRVRDLFEDAKKNAPCIVFIDEIDAVARRRGTGMGGGHDEREQTLNQLLVEMDGFGINEGIIVMAATNRVDILDPAILRPGRFDRKVAVGRPDIKGREEILMVHAKDKPLGDDVDLKKIAQTTAGFTGADLENLLNEAAILAAKKARRYIEQADIEQAFVKVGIGAEKKSKVISEKEKKITAYHEAGHAILFHELPDVGPVHTISIIPTGMGAAGYTMPLPEKDEMFNTKGKMLQTIMVALGGRIAEEIIFGDVTTGASQDIKQATSIARAMVTQYGMSDRIGMINYGSDDNEVFIGRDLAHTRSYGEEVASEIDSEVKRIIDECYEKAKQIILSKEAVLHQCCELLIEKEKIGREEFDTLFEKTGKETVV</sequence>
<evidence type="ECO:0000256" key="7">
    <source>
        <dbReference type="ARBA" id="ARBA00022741"/>
    </source>
</evidence>
<dbReference type="SMART" id="SM00382">
    <property type="entry name" value="AAA"/>
    <property type="match status" value="1"/>
</dbReference>
<evidence type="ECO:0000256" key="1">
    <source>
        <dbReference type="ARBA" id="ARBA00004370"/>
    </source>
</evidence>
<name>A0A9D1A4U7_9FIRM</name>
<comment type="similarity">
    <text evidence="2 15">In the C-terminal section; belongs to the peptidase M41 family.</text>
</comment>
<dbReference type="Pfam" id="PF01434">
    <property type="entry name" value="Peptidase_M41"/>
    <property type="match status" value="1"/>
</dbReference>
<dbReference type="EMBL" id="DVGC01000038">
    <property type="protein sequence ID" value="HIR05677.1"/>
    <property type="molecule type" value="Genomic_DNA"/>
</dbReference>
<dbReference type="GO" id="GO:0005524">
    <property type="term" value="F:ATP binding"/>
    <property type="evidence" value="ECO:0007669"/>
    <property type="project" value="UniProtKB-UniRule"/>
</dbReference>
<organism evidence="18 19">
    <name type="scientific">Candidatus Copromonas faecavium</name>
    <name type="common">nom. illeg.</name>
    <dbReference type="NCBI Taxonomy" id="2840740"/>
    <lineage>
        <taxon>Bacteria</taxon>
        <taxon>Bacillati</taxon>
        <taxon>Bacillota</taxon>
        <taxon>Clostridia</taxon>
        <taxon>Lachnospirales</taxon>
        <taxon>Lachnospiraceae</taxon>
        <taxon>Candidatus Copromonas (nom. illeg.)</taxon>
    </lineage>
</organism>
<dbReference type="GO" id="GO:0004176">
    <property type="term" value="F:ATP-dependent peptidase activity"/>
    <property type="evidence" value="ECO:0007669"/>
    <property type="project" value="InterPro"/>
</dbReference>
<dbReference type="Proteomes" id="UP000824250">
    <property type="component" value="Unassembled WGS sequence"/>
</dbReference>
<keyword evidence="4 15" id="KW-0645">Protease</keyword>
<evidence type="ECO:0000256" key="11">
    <source>
        <dbReference type="ARBA" id="ARBA00022989"/>
    </source>
</evidence>
<dbReference type="GO" id="GO:0008270">
    <property type="term" value="F:zinc ion binding"/>
    <property type="evidence" value="ECO:0007669"/>
    <property type="project" value="UniProtKB-UniRule"/>
</dbReference>
<dbReference type="GO" id="GO:0016887">
    <property type="term" value="F:ATP hydrolysis activity"/>
    <property type="evidence" value="ECO:0007669"/>
    <property type="project" value="UniProtKB-UniRule"/>
</dbReference>
<dbReference type="InterPro" id="IPR000642">
    <property type="entry name" value="Peptidase_M41"/>
</dbReference>
<evidence type="ECO:0000256" key="12">
    <source>
        <dbReference type="ARBA" id="ARBA00023049"/>
    </source>
</evidence>
<keyword evidence="8 15" id="KW-0378">Hydrolase</keyword>
<keyword evidence="13 15" id="KW-0472">Membrane</keyword>
<evidence type="ECO:0000256" key="5">
    <source>
        <dbReference type="ARBA" id="ARBA00022692"/>
    </source>
</evidence>
<comment type="subunit">
    <text evidence="15">Homohexamer.</text>
</comment>
<evidence type="ECO:0000313" key="19">
    <source>
        <dbReference type="Proteomes" id="UP000824250"/>
    </source>
</evidence>
<comment type="function">
    <text evidence="15">Acts as a processive, ATP-dependent zinc metallopeptidase for both cytoplasmic and membrane proteins. Plays a role in the quality control of integral membrane proteins.</text>
</comment>
<reference evidence="18" key="1">
    <citation type="submission" date="2020-10" db="EMBL/GenBank/DDBJ databases">
        <authorList>
            <person name="Gilroy R."/>
        </authorList>
    </citation>
    <scope>NUCLEOTIDE SEQUENCE</scope>
    <source>
        <strain evidence="18">CHK180-2868</strain>
    </source>
</reference>
<keyword evidence="3 15" id="KW-1003">Cell membrane</keyword>
<dbReference type="InterPro" id="IPR003593">
    <property type="entry name" value="AAA+_ATPase"/>
</dbReference>
<dbReference type="FunFam" id="1.20.58.760:FF:000001">
    <property type="entry name" value="ATP-dependent zinc metalloprotease FtsH"/>
    <property type="match status" value="1"/>
</dbReference>
<dbReference type="EC" id="3.4.24.-" evidence="15"/>
<dbReference type="NCBIfam" id="TIGR01241">
    <property type="entry name" value="FtsH_fam"/>
    <property type="match status" value="1"/>
</dbReference>
<dbReference type="GO" id="GO:0006508">
    <property type="term" value="P:proteolysis"/>
    <property type="evidence" value="ECO:0007669"/>
    <property type="project" value="UniProtKB-KW"/>
</dbReference>
<comment type="similarity">
    <text evidence="16">Belongs to the AAA ATPase family.</text>
</comment>
<comment type="similarity">
    <text evidence="14 15">In the central section; belongs to the AAA ATPase family.</text>
</comment>
<dbReference type="CDD" id="cd19501">
    <property type="entry name" value="RecA-like_FtsH"/>
    <property type="match status" value="1"/>
</dbReference>
<dbReference type="InterPro" id="IPR027417">
    <property type="entry name" value="P-loop_NTPase"/>
</dbReference>
<evidence type="ECO:0000313" key="18">
    <source>
        <dbReference type="EMBL" id="HIR05677.1"/>
    </source>
</evidence>
<evidence type="ECO:0000256" key="15">
    <source>
        <dbReference type="HAMAP-Rule" id="MF_01458"/>
    </source>
</evidence>
<feature type="binding site" evidence="15">
    <location>
        <position position="486"/>
    </location>
    <ligand>
        <name>Zn(2+)</name>
        <dbReference type="ChEBI" id="CHEBI:29105"/>
        <note>catalytic</note>
    </ligand>
</feature>
<feature type="binding site" evidence="15">
    <location>
        <begin position="187"/>
        <end position="194"/>
    </location>
    <ligand>
        <name>ATP</name>
        <dbReference type="ChEBI" id="CHEBI:30616"/>
    </ligand>
</feature>
<evidence type="ECO:0000256" key="4">
    <source>
        <dbReference type="ARBA" id="ARBA00022670"/>
    </source>
</evidence>
<dbReference type="FunFam" id="3.40.50.300:FF:000001">
    <property type="entry name" value="ATP-dependent zinc metalloprotease FtsH"/>
    <property type="match status" value="1"/>
</dbReference>
<dbReference type="InterPro" id="IPR003960">
    <property type="entry name" value="ATPase_AAA_CS"/>
</dbReference>
<dbReference type="GO" id="GO:0004222">
    <property type="term" value="F:metalloendopeptidase activity"/>
    <property type="evidence" value="ECO:0007669"/>
    <property type="project" value="InterPro"/>
</dbReference>
<evidence type="ECO:0000256" key="13">
    <source>
        <dbReference type="ARBA" id="ARBA00023136"/>
    </source>
</evidence>
<keyword evidence="5 15" id="KW-0812">Transmembrane</keyword>
<evidence type="ECO:0000256" key="3">
    <source>
        <dbReference type="ARBA" id="ARBA00022475"/>
    </source>
</evidence>
<comment type="cofactor">
    <cofactor evidence="15">
        <name>Zn(2+)</name>
        <dbReference type="ChEBI" id="CHEBI:29105"/>
    </cofactor>
    <text evidence="15">Binds 1 zinc ion per subunit.</text>
</comment>
<dbReference type="Pfam" id="PF00004">
    <property type="entry name" value="AAA"/>
    <property type="match status" value="1"/>
</dbReference>
<evidence type="ECO:0000256" key="8">
    <source>
        <dbReference type="ARBA" id="ARBA00022801"/>
    </source>
</evidence>
<dbReference type="HAMAP" id="MF_01458">
    <property type="entry name" value="FtsH"/>
    <property type="match status" value="1"/>
</dbReference>
<comment type="caution">
    <text evidence="18">The sequence shown here is derived from an EMBL/GenBank/DDBJ whole genome shotgun (WGS) entry which is preliminary data.</text>
</comment>
<keyword evidence="7 15" id="KW-0547">Nucleotide-binding</keyword>
<dbReference type="InterPro" id="IPR003959">
    <property type="entry name" value="ATPase_AAA_core"/>
</dbReference>
<evidence type="ECO:0000256" key="6">
    <source>
        <dbReference type="ARBA" id="ARBA00022723"/>
    </source>
</evidence>
<evidence type="ECO:0000256" key="16">
    <source>
        <dbReference type="RuleBase" id="RU003651"/>
    </source>
</evidence>